<dbReference type="CDD" id="cd09272">
    <property type="entry name" value="RNase_HI_RT_Ty1"/>
    <property type="match status" value="1"/>
</dbReference>
<reference evidence="2 3" key="2">
    <citation type="journal article" date="2017" name="Genome Biol.">
        <title>New reference genome sequences of hot pepper reveal the massive evolution of plant disease-resistance genes by retroduplication.</title>
        <authorList>
            <person name="Kim S."/>
            <person name="Park J."/>
            <person name="Yeom S.I."/>
            <person name="Kim Y.M."/>
            <person name="Seo E."/>
            <person name="Kim K.T."/>
            <person name="Kim M.S."/>
            <person name="Lee J.M."/>
            <person name="Cheong K."/>
            <person name="Shin H.S."/>
            <person name="Kim S.B."/>
            <person name="Han K."/>
            <person name="Lee J."/>
            <person name="Park M."/>
            <person name="Lee H.A."/>
            <person name="Lee H.Y."/>
            <person name="Lee Y."/>
            <person name="Oh S."/>
            <person name="Lee J.H."/>
            <person name="Choi E."/>
            <person name="Choi E."/>
            <person name="Lee S.E."/>
            <person name="Jeon J."/>
            <person name="Kim H."/>
            <person name="Choi G."/>
            <person name="Song H."/>
            <person name="Lee J."/>
            <person name="Lee S.C."/>
            <person name="Kwon J.K."/>
            <person name="Lee H.Y."/>
            <person name="Koo N."/>
            <person name="Hong Y."/>
            <person name="Kim R.W."/>
            <person name="Kang W.H."/>
            <person name="Huh J.H."/>
            <person name="Kang B.C."/>
            <person name="Yang T.J."/>
            <person name="Lee Y.H."/>
            <person name="Bennetzen J.L."/>
            <person name="Choi D."/>
        </authorList>
    </citation>
    <scope>NUCLEOTIDE SEQUENCE [LARGE SCALE GENOMIC DNA]</scope>
    <source>
        <strain evidence="3">cv. CM334</strain>
    </source>
</reference>
<evidence type="ECO:0000313" key="2">
    <source>
        <dbReference type="EMBL" id="PHT89631.1"/>
    </source>
</evidence>
<feature type="region of interest" description="Disordered" evidence="1">
    <location>
        <begin position="1"/>
        <end position="51"/>
    </location>
</feature>
<protein>
    <recommendedName>
        <fullName evidence="4">Reverse transcriptase Ty1/copia-type domain-containing protein</fullName>
    </recommendedName>
</protein>
<gene>
    <name evidence="2" type="ORF">T459_04744</name>
</gene>
<sequence length="299" mass="33734">MYKFNDDVVATDPQLDSSEQSVDYDNGNLKPPSSSSTDPPPESPEQPVNYGNDALQPLSLFDIDCILSFSSSKEGSSYPVTLPRWSSRTNRHALKRCGYSPGKFGKPDTLHSTLYSVEVSISYSQASIQTFWKEAMSNELCALNKNSIWDFVDKPTDRVLIGSTSLISWKCKKQSRTSKSSTKAEYRAMSAVSSKIVWLRCLLSKLGVAIISPKGLHVDNTIAIKIAINLVEHENTKHIKVVCHYIWELVVDRLITPQHISSHDQLADLFTKVMTRARHSYLISKLLLCDHRYQFEERC</sequence>
<feature type="compositionally biased region" description="Polar residues" evidence="1">
    <location>
        <begin position="14"/>
        <end position="23"/>
    </location>
</feature>
<accession>A0A2G3A609</accession>
<evidence type="ECO:0000256" key="1">
    <source>
        <dbReference type="SAM" id="MobiDB-lite"/>
    </source>
</evidence>
<proteinExistence type="predicted"/>
<dbReference type="STRING" id="4072.A0A2G3A609"/>
<dbReference type="PANTHER" id="PTHR11439">
    <property type="entry name" value="GAG-POL-RELATED RETROTRANSPOSON"/>
    <property type="match status" value="1"/>
</dbReference>
<dbReference type="Proteomes" id="UP000222542">
    <property type="component" value="Unassembled WGS sequence"/>
</dbReference>
<reference evidence="2 3" key="1">
    <citation type="journal article" date="2014" name="Nat. Genet.">
        <title>Genome sequence of the hot pepper provides insights into the evolution of pungency in Capsicum species.</title>
        <authorList>
            <person name="Kim S."/>
            <person name="Park M."/>
            <person name="Yeom S.I."/>
            <person name="Kim Y.M."/>
            <person name="Lee J.M."/>
            <person name="Lee H.A."/>
            <person name="Seo E."/>
            <person name="Choi J."/>
            <person name="Cheong K."/>
            <person name="Kim K.T."/>
            <person name="Jung K."/>
            <person name="Lee G.W."/>
            <person name="Oh S.K."/>
            <person name="Bae C."/>
            <person name="Kim S.B."/>
            <person name="Lee H.Y."/>
            <person name="Kim S.Y."/>
            <person name="Kim M.S."/>
            <person name="Kang B.C."/>
            <person name="Jo Y.D."/>
            <person name="Yang H.B."/>
            <person name="Jeong H.J."/>
            <person name="Kang W.H."/>
            <person name="Kwon J.K."/>
            <person name="Shin C."/>
            <person name="Lim J.Y."/>
            <person name="Park J.H."/>
            <person name="Huh J.H."/>
            <person name="Kim J.S."/>
            <person name="Kim B.D."/>
            <person name="Cohen O."/>
            <person name="Paran I."/>
            <person name="Suh M.C."/>
            <person name="Lee S.B."/>
            <person name="Kim Y.K."/>
            <person name="Shin Y."/>
            <person name="Noh S.J."/>
            <person name="Park J."/>
            <person name="Seo Y.S."/>
            <person name="Kwon S.Y."/>
            <person name="Kim H.A."/>
            <person name="Park J.M."/>
            <person name="Kim H.J."/>
            <person name="Choi S.B."/>
            <person name="Bosland P.W."/>
            <person name="Reeves G."/>
            <person name="Jo S.H."/>
            <person name="Lee B.W."/>
            <person name="Cho H.T."/>
            <person name="Choi H.S."/>
            <person name="Lee M.S."/>
            <person name="Yu Y."/>
            <person name="Do Choi Y."/>
            <person name="Park B.S."/>
            <person name="van Deynze A."/>
            <person name="Ashrafi H."/>
            <person name="Hill T."/>
            <person name="Kim W.T."/>
            <person name="Pai H.S."/>
            <person name="Ahn H.K."/>
            <person name="Yeam I."/>
            <person name="Giovannoni J.J."/>
            <person name="Rose J.K."/>
            <person name="Sorensen I."/>
            <person name="Lee S.J."/>
            <person name="Kim R.W."/>
            <person name="Choi I.Y."/>
            <person name="Choi B.S."/>
            <person name="Lim J.S."/>
            <person name="Lee Y.H."/>
            <person name="Choi D."/>
        </authorList>
    </citation>
    <scope>NUCLEOTIDE SEQUENCE [LARGE SCALE GENOMIC DNA]</scope>
    <source>
        <strain evidence="3">cv. CM334</strain>
    </source>
</reference>
<dbReference type="Gramene" id="PHT89631">
    <property type="protein sequence ID" value="PHT89631"/>
    <property type="gene ID" value="T459_04744"/>
</dbReference>
<dbReference type="EMBL" id="AYRZ02000002">
    <property type="protein sequence ID" value="PHT89631.1"/>
    <property type="molecule type" value="Genomic_DNA"/>
</dbReference>
<dbReference type="AlphaFoldDB" id="A0A2G3A609"/>
<dbReference type="PANTHER" id="PTHR11439:SF497">
    <property type="entry name" value="CYSTEINE-RICH RLK (RECEPTOR-LIKE PROTEIN KINASE) 8"/>
    <property type="match status" value="1"/>
</dbReference>
<keyword evidence="3" id="KW-1185">Reference proteome</keyword>
<name>A0A2G3A609_CAPAN</name>
<evidence type="ECO:0000313" key="3">
    <source>
        <dbReference type="Proteomes" id="UP000222542"/>
    </source>
</evidence>
<organism evidence="2 3">
    <name type="scientific">Capsicum annuum</name>
    <name type="common">Capsicum pepper</name>
    <dbReference type="NCBI Taxonomy" id="4072"/>
    <lineage>
        <taxon>Eukaryota</taxon>
        <taxon>Viridiplantae</taxon>
        <taxon>Streptophyta</taxon>
        <taxon>Embryophyta</taxon>
        <taxon>Tracheophyta</taxon>
        <taxon>Spermatophyta</taxon>
        <taxon>Magnoliopsida</taxon>
        <taxon>eudicotyledons</taxon>
        <taxon>Gunneridae</taxon>
        <taxon>Pentapetalae</taxon>
        <taxon>asterids</taxon>
        <taxon>lamiids</taxon>
        <taxon>Solanales</taxon>
        <taxon>Solanaceae</taxon>
        <taxon>Solanoideae</taxon>
        <taxon>Capsiceae</taxon>
        <taxon>Capsicum</taxon>
    </lineage>
</organism>
<comment type="caution">
    <text evidence="2">The sequence shown here is derived from an EMBL/GenBank/DDBJ whole genome shotgun (WGS) entry which is preliminary data.</text>
</comment>
<evidence type="ECO:0008006" key="4">
    <source>
        <dbReference type="Google" id="ProtNLM"/>
    </source>
</evidence>